<feature type="region of interest" description="Disordered" evidence="1">
    <location>
        <begin position="1"/>
        <end position="22"/>
    </location>
</feature>
<evidence type="ECO:0000313" key="2">
    <source>
        <dbReference type="EMBL" id="SVD21804.1"/>
    </source>
</evidence>
<dbReference type="AlphaFoldDB" id="A0A382TI62"/>
<gene>
    <name evidence="2" type="ORF">METZ01_LOCUS374658</name>
</gene>
<feature type="non-terminal residue" evidence="2">
    <location>
        <position position="86"/>
    </location>
</feature>
<dbReference type="EMBL" id="UINC01136813">
    <property type="protein sequence ID" value="SVD21804.1"/>
    <property type="molecule type" value="Genomic_DNA"/>
</dbReference>
<accession>A0A382TI62</accession>
<feature type="compositionally biased region" description="Polar residues" evidence="1">
    <location>
        <begin position="1"/>
        <end position="19"/>
    </location>
</feature>
<reference evidence="2" key="1">
    <citation type="submission" date="2018-05" db="EMBL/GenBank/DDBJ databases">
        <authorList>
            <person name="Lanie J.A."/>
            <person name="Ng W.-L."/>
            <person name="Kazmierczak K.M."/>
            <person name="Andrzejewski T.M."/>
            <person name="Davidsen T.M."/>
            <person name="Wayne K.J."/>
            <person name="Tettelin H."/>
            <person name="Glass J.I."/>
            <person name="Rusch D."/>
            <person name="Podicherti R."/>
            <person name="Tsui H.-C.T."/>
            <person name="Winkler M.E."/>
        </authorList>
    </citation>
    <scope>NUCLEOTIDE SEQUENCE</scope>
</reference>
<evidence type="ECO:0000256" key="1">
    <source>
        <dbReference type="SAM" id="MobiDB-lite"/>
    </source>
</evidence>
<organism evidence="2">
    <name type="scientific">marine metagenome</name>
    <dbReference type="NCBI Taxonomy" id="408172"/>
    <lineage>
        <taxon>unclassified sequences</taxon>
        <taxon>metagenomes</taxon>
        <taxon>ecological metagenomes</taxon>
    </lineage>
</organism>
<sequence length="86" mass="9188">MSNNGNTTHQRVEITNGSEPASPVVAHEDAIHLVNFEERDPETVAFIGGADDPVEAAHQCLRVGAQAVRAAHVSLDSDIVRGRFDA</sequence>
<name>A0A382TI62_9ZZZZ</name>
<proteinExistence type="predicted"/>
<protein>
    <submittedName>
        <fullName evidence="2">Uncharacterized protein</fullName>
    </submittedName>
</protein>